<evidence type="ECO:0000256" key="1">
    <source>
        <dbReference type="SAM" id="Phobius"/>
    </source>
</evidence>
<dbReference type="Proteomes" id="UP000241546">
    <property type="component" value="Unassembled WGS sequence"/>
</dbReference>
<dbReference type="GO" id="GO:0006487">
    <property type="term" value="P:protein N-linked glycosylation"/>
    <property type="evidence" value="ECO:0007669"/>
    <property type="project" value="TreeGrafter"/>
</dbReference>
<dbReference type="OrthoDB" id="2139606at2759"/>
<keyword evidence="1" id="KW-0472">Membrane</keyword>
<keyword evidence="1" id="KW-0812">Transmembrane</keyword>
<dbReference type="GO" id="GO:0005789">
    <property type="term" value="C:endoplasmic reticulum membrane"/>
    <property type="evidence" value="ECO:0007669"/>
    <property type="project" value="InterPro"/>
</dbReference>
<evidence type="ECO:0000313" key="2">
    <source>
        <dbReference type="EMBL" id="PTB70483.1"/>
    </source>
</evidence>
<dbReference type="GO" id="GO:0034599">
    <property type="term" value="P:cellular response to oxidative stress"/>
    <property type="evidence" value="ECO:0007669"/>
    <property type="project" value="InterPro"/>
</dbReference>
<dbReference type="Pfam" id="PF12326">
    <property type="entry name" value="EOS1"/>
    <property type="match status" value="1"/>
</dbReference>
<proteinExistence type="predicted"/>
<keyword evidence="1" id="KW-1133">Transmembrane helix</keyword>
<dbReference type="GeneID" id="36602839"/>
<feature type="transmembrane region" description="Helical" evidence="1">
    <location>
        <begin position="131"/>
        <end position="151"/>
    </location>
</feature>
<dbReference type="PANTHER" id="PTHR28147">
    <property type="entry name" value="N-GLYCOSYLATION PROTEIN EOS1"/>
    <property type="match status" value="1"/>
</dbReference>
<feature type="transmembrane region" description="Helical" evidence="1">
    <location>
        <begin position="21"/>
        <end position="47"/>
    </location>
</feature>
<protein>
    <recommendedName>
        <fullName evidence="4">N-glycosylation protein EOS1</fullName>
    </recommendedName>
</protein>
<dbReference type="PANTHER" id="PTHR28147:SF1">
    <property type="entry name" value="N-GLYCOSYLATION PROTEIN EOS1"/>
    <property type="match status" value="1"/>
</dbReference>
<evidence type="ECO:0008006" key="4">
    <source>
        <dbReference type="Google" id="ProtNLM"/>
    </source>
</evidence>
<keyword evidence="3" id="KW-1185">Reference proteome</keyword>
<sequence length="186" mass="21012">MLQPRVAVVLNVPQPWHPWLFALRLCSILPALWWGLPSLLRLLLYFLPGPPDQFMLLSWPRLINYTPQATVVRLLSINAVNAYLTLNVLSITGGFQDPRLLLPGWVSIATSLTICYHVTHQKINIRKETITSVNVFSIASYITMIVLLAHMQLYQPDYPTMPIVTTTNRLWQSGKRLVASIQGAAP</sequence>
<gene>
    <name evidence="2" type="ORF">BBK36DRAFT_1165010</name>
</gene>
<dbReference type="AlphaFoldDB" id="A0A2T4BME8"/>
<name>A0A2T4BME8_9HYPO</name>
<feature type="transmembrane region" description="Helical" evidence="1">
    <location>
        <begin position="100"/>
        <end position="119"/>
    </location>
</feature>
<dbReference type="InterPro" id="IPR021100">
    <property type="entry name" value="N-glycosylation_EOS1"/>
</dbReference>
<dbReference type="EMBL" id="KZ680207">
    <property type="protein sequence ID" value="PTB70483.1"/>
    <property type="molecule type" value="Genomic_DNA"/>
</dbReference>
<accession>A0A2T4BME8</accession>
<evidence type="ECO:0000313" key="3">
    <source>
        <dbReference type="Proteomes" id="UP000241546"/>
    </source>
</evidence>
<organism evidence="2 3">
    <name type="scientific">Trichoderma citrinoviride</name>
    <dbReference type="NCBI Taxonomy" id="58853"/>
    <lineage>
        <taxon>Eukaryota</taxon>
        <taxon>Fungi</taxon>
        <taxon>Dikarya</taxon>
        <taxon>Ascomycota</taxon>
        <taxon>Pezizomycotina</taxon>
        <taxon>Sordariomycetes</taxon>
        <taxon>Hypocreomycetidae</taxon>
        <taxon>Hypocreales</taxon>
        <taxon>Hypocreaceae</taxon>
        <taxon>Trichoderma</taxon>
    </lineage>
</organism>
<reference evidence="3" key="1">
    <citation type="submission" date="2016-07" db="EMBL/GenBank/DDBJ databases">
        <title>Multiple horizontal gene transfer events from other fungi enriched the ability of initially mycotrophic Trichoderma (Ascomycota) to feed on dead plant biomass.</title>
        <authorList>
            <consortium name="DOE Joint Genome Institute"/>
            <person name="Atanasova L."/>
            <person name="Chenthamara K."/>
            <person name="Zhang J."/>
            <person name="Grujic M."/>
            <person name="Henrissat B."/>
            <person name="Kuo A."/>
            <person name="Aerts A."/>
            <person name="Salamov A."/>
            <person name="Lipzen A."/>
            <person name="Labutti K."/>
            <person name="Barry K."/>
            <person name="Miao Y."/>
            <person name="Rahimi M.J."/>
            <person name="Shen Q."/>
            <person name="Grigoriev I.V."/>
            <person name="Kubicek C.P."/>
            <person name="Druzhinina I.S."/>
        </authorList>
    </citation>
    <scope>NUCLEOTIDE SEQUENCE [LARGE SCALE GENOMIC DNA]</scope>
    <source>
        <strain evidence="3">TUCIM 6016</strain>
    </source>
</reference>
<dbReference type="RefSeq" id="XP_024753803.1">
    <property type="nucleotide sequence ID" value="XM_024894721.1"/>
</dbReference>